<comment type="caution">
    <text evidence="1">The sequence shown here is derived from an EMBL/GenBank/DDBJ whole genome shotgun (WGS) entry which is preliminary data.</text>
</comment>
<protein>
    <submittedName>
        <fullName evidence="1">Uncharacterized protein</fullName>
    </submittedName>
</protein>
<keyword evidence="2" id="KW-1185">Reference proteome</keyword>
<evidence type="ECO:0000313" key="2">
    <source>
        <dbReference type="Proteomes" id="UP000322873"/>
    </source>
</evidence>
<reference evidence="1 2" key="1">
    <citation type="submission" date="2019-06" db="EMBL/GenBank/DDBJ databases">
        <title>Genome Sequence of the Brown Rot Fungal Pathogen Monilinia fructicola.</title>
        <authorList>
            <person name="De Miccolis Angelini R.M."/>
            <person name="Landi L."/>
            <person name="Abate D."/>
            <person name="Pollastro S."/>
            <person name="Romanazzi G."/>
            <person name="Faretra F."/>
        </authorList>
    </citation>
    <scope>NUCLEOTIDE SEQUENCE [LARGE SCALE GENOMIC DNA]</scope>
    <source>
        <strain evidence="1 2">Mfrc123</strain>
    </source>
</reference>
<evidence type="ECO:0000313" key="1">
    <source>
        <dbReference type="EMBL" id="KAA8565723.1"/>
    </source>
</evidence>
<gene>
    <name evidence="1" type="ORF">EYC84_009564</name>
</gene>
<accession>A0A5M9JBI1</accession>
<dbReference type="AlphaFoldDB" id="A0A5M9JBI1"/>
<dbReference type="EMBL" id="VICG01000013">
    <property type="protein sequence ID" value="KAA8565723.1"/>
    <property type="molecule type" value="Genomic_DNA"/>
</dbReference>
<organism evidence="1 2">
    <name type="scientific">Monilinia fructicola</name>
    <name type="common">Brown rot fungus</name>
    <name type="synonym">Ciboria fructicola</name>
    <dbReference type="NCBI Taxonomy" id="38448"/>
    <lineage>
        <taxon>Eukaryota</taxon>
        <taxon>Fungi</taxon>
        <taxon>Dikarya</taxon>
        <taxon>Ascomycota</taxon>
        <taxon>Pezizomycotina</taxon>
        <taxon>Leotiomycetes</taxon>
        <taxon>Helotiales</taxon>
        <taxon>Sclerotiniaceae</taxon>
        <taxon>Monilinia</taxon>
    </lineage>
</organism>
<proteinExistence type="predicted"/>
<dbReference type="Proteomes" id="UP000322873">
    <property type="component" value="Unassembled WGS sequence"/>
</dbReference>
<sequence>MSDSISRSTSTCTELSNISLQSIKNLEFICDKDYRSLAEGNGEKINKNKKNTFPISQRSLFCMSSKGIKLNASQVPNS</sequence>
<name>A0A5M9JBI1_MONFR</name>